<dbReference type="Pfam" id="PF00639">
    <property type="entry name" value="Rotamase"/>
    <property type="match status" value="1"/>
</dbReference>
<dbReference type="PROSITE" id="PS50198">
    <property type="entry name" value="PPIC_PPIASE_2"/>
    <property type="match status" value="1"/>
</dbReference>
<keyword evidence="2" id="KW-0574">Periplasm</keyword>
<dbReference type="Gene3D" id="3.10.50.40">
    <property type="match status" value="1"/>
</dbReference>
<keyword evidence="1 7" id="KW-0732">Signal</keyword>
<keyword evidence="10" id="KW-1185">Reference proteome</keyword>
<dbReference type="InterPro" id="IPR027304">
    <property type="entry name" value="Trigger_fact/SurA_dom_sf"/>
</dbReference>
<feature type="chain" id="PRO_5045860350" evidence="7">
    <location>
        <begin position="22"/>
        <end position="324"/>
    </location>
</feature>
<evidence type="ECO:0000256" key="2">
    <source>
        <dbReference type="ARBA" id="ARBA00022764"/>
    </source>
</evidence>
<keyword evidence="5 6" id="KW-0413">Isomerase</keyword>
<feature type="signal peptide" evidence="7">
    <location>
        <begin position="1"/>
        <end position="21"/>
    </location>
</feature>
<evidence type="ECO:0000259" key="8">
    <source>
        <dbReference type="PROSITE" id="PS50198"/>
    </source>
</evidence>
<proteinExistence type="predicted"/>
<evidence type="ECO:0000256" key="1">
    <source>
        <dbReference type="ARBA" id="ARBA00022729"/>
    </source>
</evidence>
<evidence type="ECO:0000256" key="3">
    <source>
        <dbReference type="ARBA" id="ARBA00023110"/>
    </source>
</evidence>
<dbReference type="InterPro" id="IPR046357">
    <property type="entry name" value="PPIase_dom_sf"/>
</dbReference>
<dbReference type="InterPro" id="IPR050280">
    <property type="entry name" value="OMP_Chaperone_SurA"/>
</dbReference>
<dbReference type="RefSeq" id="WP_394848498.1">
    <property type="nucleotide sequence ID" value="NZ_CP089982.1"/>
</dbReference>
<protein>
    <submittedName>
        <fullName evidence="9">SurA N-terminal domain-containing protein</fullName>
    </submittedName>
</protein>
<evidence type="ECO:0000256" key="7">
    <source>
        <dbReference type="SAM" id="SignalP"/>
    </source>
</evidence>
<feature type="domain" description="PpiC" evidence="8">
    <location>
        <begin position="177"/>
        <end position="266"/>
    </location>
</feature>
<dbReference type="Gene3D" id="1.10.4030.10">
    <property type="entry name" value="Porin chaperone SurA, peptide-binding domain"/>
    <property type="match status" value="1"/>
</dbReference>
<evidence type="ECO:0000256" key="5">
    <source>
        <dbReference type="ARBA" id="ARBA00023235"/>
    </source>
</evidence>
<gene>
    <name evidence="9" type="ORF">LZC95_13680</name>
</gene>
<dbReference type="SUPFAM" id="SSF109998">
    <property type="entry name" value="Triger factor/SurA peptide-binding domain-like"/>
    <property type="match status" value="1"/>
</dbReference>
<evidence type="ECO:0000256" key="6">
    <source>
        <dbReference type="PROSITE-ProRule" id="PRU00278"/>
    </source>
</evidence>
<keyword evidence="4" id="KW-0143">Chaperone</keyword>
<dbReference type="PANTHER" id="PTHR47637">
    <property type="entry name" value="CHAPERONE SURA"/>
    <property type="match status" value="1"/>
</dbReference>
<dbReference type="Proteomes" id="UP001379533">
    <property type="component" value="Chromosome"/>
</dbReference>
<name>A0ABZ2KIL4_9BACT</name>
<dbReference type="Pfam" id="PF09312">
    <property type="entry name" value="SurA_N"/>
    <property type="match status" value="1"/>
</dbReference>
<dbReference type="EMBL" id="CP089982">
    <property type="protein sequence ID" value="WXA97879.1"/>
    <property type="molecule type" value="Genomic_DNA"/>
</dbReference>
<accession>A0ABZ2KIL4</accession>
<evidence type="ECO:0000256" key="4">
    <source>
        <dbReference type="ARBA" id="ARBA00023186"/>
    </source>
</evidence>
<organism evidence="9 10">
    <name type="scientific">Pendulispora brunnea</name>
    <dbReference type="NCBI Taxonomy" id="2905690"/>
    <lineage>
        <taxon>Bacteria</taxon>
        <taxon>Pseudomonadati</taxon>
        <taxon>Myxococcota</taxon>
        <taxon>Myxococcia</taxon>
        <taxon>Myxococcales</taxon>
        <taxon>Sorangiineae</taxon>
        <taxon>Pendulisporaceae</taxon>
        <taxon>Pendulispora</taxon>
    </lineage>
</organism>
<dbReference type="SUPFAM" id="SSF54534">
    <property type="entry name" value="FKBP-like"/>
    <property type="match status" value="1"/>
</dbReference>
<sequence length="324" mass="36762">MNIKQPIGFVALLAISIAAHASYATIVERIVAVVGERAILLTELRKRAKPFLMQIYKAPTTPAVRAGQETQVYREVLDRMIDDMISEQAATRAHLVVSAPEVDRAIRTVAEGQKLSAADLLKAAEREGFSENDYREELRRQLLQGKLVQLRVLQRVRVGENDMRAAYARWRKKMEEGRPVELRIIALRLDTSTTEPQRRERERLAADISRRARAGEDFCQLVARHSDDVSTKSTCGSSGPHPFSALLPILQDTVNSLNEGETSLPIFEGMDAILVVQLAKTPPIPDYDAVKPLMRDEAMREVVDRQWKTWLQEQRRNLYIDIRL</sequence>
<evidence type="ECO:0000313" key="10">
    <source>
        <dbReference type="Proteomes" id="UP001379533"/>
    </source>
</evidence>
<keyword evidence="3 6" id="KW-0697">Rotamase</keyword>
<evidence type="ECO:0000313" key="9">
    <source>
        <dbReference type="EMBL" id="WXA97879.1"/>
    </source>
</evidence>
<reference evidence="9 10" key="1">
    <citation type="submission" date="2021-12" db="EMBL/GenBank/DDBJ databases">
        <title>Discovery of the Pendulisporaceae a myxobacterial family with distinct sporulation behavior and unique specialized metabolism.</title>
        <authorList>
            <person name="Garcia R."/>
            <person name="Popoff A."/>
            <person name="Bader C.D."/>
            <person name="Loehr J."/>
            <person name="Walesch S."/>
            <person name="Walt C."/>
            <person name="Boldt J."/>
            <person name="Bunk B."/>
            <person name="Haeckl F.J.F.P.J."/>
            <person name="Gunesch A.P."/>
            <person name="Birkelbach J."/>
            <person name="Nuebel U."/>
            <person name="Pietschmann T."/>
            <person name="Bach T."/>
            <person name="Mueller R."/>
        </authorList>
    </citation>
    <scope>NUCLEOTIDE SEQUENCE [LARGE SCALE GENOMIC DNA]</scope>
    <source>
        <strain evidence="9 10">MSr12523</strain>
    </source>
</reference>
<dbReference type="PANTHER" id="PTHR47637:SF1">
    <property type="entry name" value="CHAPERONE SURA"/>
    <property type="match status" value="1"/>
</dbReference>
<dbReference type="InterPro" id="IPR015391">
    <property type="entry name" value="SurA_N"/>
</dbReference>
<dbReference type="InterPro" id="IPR000297">
    <property type="entry name" value="PPIase_PpiC"/>
</dbReference>